<evidence type="ECO:0000313" key="2">
    <source>
        <dbReference type="Proteomes" id="UP000031802"/>
    </source>
</evidence>
<dbReference type="STRING" id="1229276.DI53_1614"/>
<gene>
    <name evidence="1" type="ORF">DI53_1614</name>
</gene>
<dbReference type="AlphaFoldDB" id="A0A0B8T998"/>
<dbReference type="eggNOG" id="ENOG5033GKH">
    <property type="taxonomic scope" value="Bacteria"/>
</dbReference>
<dbReference type="RefSeq" id="WP_037497433.1">
    <property type="nucleotide sequence ID" value="NZ_JJMU01000024.1"/>
</dbReference>
<accession>A0A0B8T998</accession>
<dbReference type="OrthoDB" id="959322at2"/>
<dbReference type="Proteomes" id="UP000031802">
    <property type="component" value="Unassembled WGS sequence"/>
</dbReference>
<organism evidence="1 2">
    <name type="scientific">Sphingobacterium deserti</name>
    <dbReference type="NCBI Taxonomy" id="1229276"/>
    <lineage>
        <taxon>Bacteria</taxon>
        <taxon>Pseudomonadati</taxon>
        <taxon>Bacteroidota</taxon>
        <taxon>Sphingobacteriia</taxon>
        <taxon>Sphingobacteriales</taxon>
        <taxon>Sphingobacteriaceae</taxon>
        <taxon>Sphingobacterium</taxon>
    </lineage>
</organism>
<dbReference type="EMBL" id="JJMU01000024">
    <property type="protein sequence ID" value="KGE14585.1"/>
    <property type="molecule type" value="Genomic_DNA"/>
</dbReference>
<dbReference type="PATRIC" id="fig|1229276.3.peg.1668"/>
<sequence>MVIRTPVQAIKSNVPSVGKLKSIYGDTKIKALLVDMLADFIEFINVGKTFNGSQLAQTVQMVQQYFPHFNLADLKLFFDKMKLGHYGSFYDRMDGQLILEKMEEYNQDRMNEYEKLRVARDKEVVKNNPIGSGYHPDVVQALKDAIGEKRPFQQNVSAPRTPTEAELFHQRCLKQFDNLYRKHGQQVSTVRFLVFGNKRYTGDTFIERKINNIITKTESNEKH</sequence>
<name>A0A0B8T998_9SPHI</name>
<keyword evidence="2" id="KW-1185">Reference proteome</keyword>
<evidence type="ECO:0000313" key="1">
    <source>
        <dbReference type="EMBL" id="KGE14585.1"/>
    </source>
</evidence>
<reference evidence="1 2" key="2">
    <citation type="journal article" date="2015" name="PLoS ONE">
        <title>Whole-Genome Optical Mapping and Finished Genome Sequence of Sphingobacterium deserti sp. nov., a New Species Isolated from the Western Desert of China.</title>
        <authorList>
            <person name="Teng C."/>
            <person name="Zhou Z."/>
            <person name="Molnar I."/>
            <person name="Li X."/>
            <person name="Tang R."/>
            <person name="Chen M."/>
            <person name="Wang L."/>
            <person name="Su S."/>
            <person name="Zhang W."/>
            <person name="Lin M."/>
        </authorList>
    </citation>
    <scope>NUCLEOTIDE SEQUENCE [LARGE SCALE GENOMIC DNA]</scope>
    <source>
        <strain evidence="2">ACCC05744</strain>
    </source>
</reference>
<comment type="caution">
    <text evidence="1">The sequence shown here is derived from an EMBL/GenBank/DDBJ whole genome shotgun (WGS) entry which is preliminary data.</text>
</comment>
<reference evidence="2" key="1">
    <citation type="submission" date="2014-04" db="EMBL/GenBank/DDBJ databases">
        <title>Whole-Genome optical mapping and complete genome sequence of Sphingobacterium deserti sp. nov., a new spaces isolated from desert in the west of China.</title>
        <authorList>
            <person name="Teng C."/>
            <person name="Zhou Z."/>
            <person name="Li X."/>
            <person name="Chen M."/>
            <person name="Lin M."/>
            <person name="Wang L."/>
            <person name="Su S."/>
            <person name="Zhang C."/>
            <person name="Zhang W."/>
        </authorList>
    </citation>
    <scope>NUCLEOTIDE SEQUENCE [LARGE SCALE GENOMIC DNA]</scope>
    <source>
        <strain evidence="2">ACCC05744</strain>
    </source>
</reference>
<protein>
    <submittedName>
        <fullName evidence="1">Uncharacterized protein</fullName>
    </submittedName>
</protein>
<proteinExistence type="predicted"/>